<keyword evidence="5 11" id="KW-0812">Transmembrane</keyword>
<evidence type="ECO:0000256" key="9">
    <source>
        <dbReference type="ARBA" id="ARBA00023180"/>
    </source>
</evidence>
<keyword evidence="3" id="KW-0328">Glycosyltransferase</keyword>
<evidence type="ECO:0000313" key="12">
    <source>
        <dbReference type="EMBL" id="KAK0401892.1"/>
    </source>
</evidence>
<gene>
    <name evidence="12" type="ORF">QR680_016032</name>
</gene>
<protein>
    <submittedName>
        <fullName evidence="12">Uncharacterized protein</fullName>
    </submittedName>
</protein>
<sequence>MKEQVRSNLLRFCIRRPLLFDRRRIRNIFLFMIFVSMIPLLQRAMTAIRVRKHSSMKRTHAISTPPTLSFEDPELAMRNLNRTMWTIADFKQNVDCELLTDPYLYHYDQKKTRQAENWTFVDENFVFVSESYVNGTQRTVCQDIKDNFAFLEYPLSPEELQFPLAFGLLVHSDATQPQNQFCIAVDANADRQFKEQMFLLGSCFSNIFVMITPAVTWCGFSVLQGVYSCVEYLAKLPDDWKYYQYLSGVDLPLKTNLEMVRIFKQLNGSFNSGIYDLEESRRQNGKPSPLPLWKSSLSATFSRESAHFMLKSRLVQQTYKYLRSTFCPDETFWTTIAGNPHLLQMPGGFNATLWKEKLTGVWDKKHRRRGEKLRFKKREFGPYQPETYYISRYQVWNNYNFRKLRAQCHGIFAQESCVYGVRDLTTLINRPELVAHKFYMEYQPAAYFCLYEKVRKRALDRNFKFDVSAYGELPGPKLLSGTPFEKVKFGSPAGYVYY</sequence>
<evidence type="ECO:0000256" key="3">
    <source>
        <dbReference type="ARBA" id="ARBA00022676"/>
    </source>
</evidence>
<dbReference type="AlphaFoldDB" id="A0AA39HCC4"/>
<evidence type="ECO:0000256" key="5">
    <source>
        <dbReference type="ARBA" id="ARBA00022692"/>
    </source>
</evidence>
<dbReference type="Pfam" id="PF02485">
    <property type="entry name" value="Branch"/>
    <property type="match status" value="1"/>
</dbReference>
<keyword evidence="8 11" id="KW-0472">Membrane</keyword>
<dbReference type="EMBL" id="JAUCMV010000004">
    <property type="protein sequence ID" value="KAK0401892.1"/>
    <property type="molecule type" value="Genomic_DNA"/>
</dbReference>
<proteinExistence type="inferred from homology"/>
<evidence type="ECO:0000256" key="4">
    <source>
        <dbReference type="ARBA" id="ARBA00022679"/>
    </source>
</evidence>
<dbReference type="PANTHER" id="PTHR19297:SF185">
    <property type="entry name" value="BETA-1,3-GALACTOSYL-O-GLYCOSYL-GLYCOPROTEIN BETA-1,6-N-ACETYLGLUCOSAMINYLTRANSFERASE 3"/>
    <property type="match status" value="1"/>
</dbReference>
<dbReference type="Proteomes" id="UP001175271">
    <property type="component" value="Unassembled WGS sequence"/>
</dbReference>
<evidence type="ECO:0000313" key="13">
    <source>
        <dbReference type="Proteomes" id="UP001175271"/>
    </source>
</evidence>
<dbReference type="InterPro" id="IPR003406">
    <property type="entry name" value="Glyco_trans_14"/>
</dbReference>
<keyword evidence="6" id="KW-0735">Signal-anchor</keyword>
<feature type="transmembrane region" description="Helical" evidence="11">
    <location>
        <begin position="28"/>
        <end position="48"/>
    </location>
</feature>
<evidence type="ECO:0000256" key="7">
    <source>
        <dbReference type="ARBA" id="ARBA00022989"/>
    </source>
</evidence>
<comment type="caution">
    <text evidence="12">The sequence shown here is derived from an EMBL/GenBank/DDBJ whole genome shotgun (WGS) entry which is preliminary data.</text>
</comment>
<name>A0AA39HCC4_9BILA</name>
<accession>A0AA39HCC4</accession>
<comment type="subcellular location">
    <subcellularLocation>
        <location evidence="1">Membrane</location>
        <topology evidence="1">Single-pass type II membrane protein</topology>
    </subcellularLocation>
</comment>
<dbReference type="GO" id="GO:0016020">
    <property type="term" value="C:membrane"/>
    <property type="evidence" value="ECO:0007669"/>
    <property type="project" value="UniProtKB-SubCell"/>
</dbReference>
<keyword evidence="9" id="KW-0325">Glycoprotein</keyword>
<evidence type="ECO:0000256" key="8">
    <source>
        <dbReference type="ARBA" id="ARBA00023136"/>
    </source>
</evidence>
<keyword evidence="4" id="KW-0808">Transferase</keyword>
<keyword evidence="13" id="KW-1185">Reference proteome</keyword>
<evidence type="ECO:0000256" key="2">
    <source>
        <dbReference type="ARBA" id="ARBA00004922"/>
    </source>
</evidence>
<keyword evidence="7 11" id="KW-1133">Transmembrane helix</keyword>
<organism evidence="12 13">
    <name type="scientific">Steinernema hermaphroditum</name>
    <dbReference type="NCBI Taxonomy" id="289476"/>
    <lineage>
        <taxon>Eukaryota</taxon>
        <taxon>Metazoa</taxon>
        <taxon>Ecdysozoa</taxon>
        <taxon>Nematoda</taxon>
        <taxon>Chromadorea</taxon>
        <taxon>Rhabditida</taxon>
        <taxon>Tylenchina</taxon>
        <taxon>Panagrolaimomorpha</taxon>
        <taxon>Strongyloidoidea</taxon>
        <taxon>Steinernematidae</taxon>
        <taxon>Steinernema</taxon>
    </lineage>
</organism>
<evidence type="ECO:0000256" key="11">
    <source>
        <dbReference type="SAM" id="Phobius"/>
    </source>
</evidence>
<evidence type="ECO:0000256" key="10">
    <source>
        <dbReference type="ARBA" id="ARBA00038150"/>
    </source>
</evidence>
<comment type="similarity">
    <text evidence="10">Belongs to the glycosyltransferase 14 family.</text>
</comment>
<dbReference type="GO" id="GO:0008375">
    <property type="term" value="F:acetylglucosaminyltransferase activity"/>
    <property type="evidence" value="ECO:0007669"/>
    <property type="project" value="TreeGrafter"/>
</dbReference>
<evidence type="ECO:0000256" key="1">
    <source>
        <dbReference type="ARBA" id="ARBA00004606"/>
    </source>
</evidence>
<evidence type="ECO:0000256" key="6">
    <source>
        <dbReference type="ARBA" id="ARBA00022968"/>
    </source>
</evidence>
<reference evidence="12" key="1">
    <citation type="submission" date="2023-06" db="EMBL/GenBank/DDBJ databases">
        <title>Genomic analysis of the entomopathogenic nematode Steinernema hermaphroditum.</title>
        <authorList>
            <person name="Schwarz E.M."/>
            <person name="Heppert J.K."/>
            <person name="Baniya A."/>
            <person name="Schwartz H.T."/>
            <person name="Tan C.-H."/>
            <person name="Antoshechkin I."/>
            <person name="Sternberg P.W."/>
            <person name="Goodrich-Blair H."/>
            <person name="Dillman A.R."/>
        </authorList>
    </citation>
    <scope>NUCLEOTIDE SEQUENCE</scope>
    <source>
        <strain evidence="12">PS9179</strain>
        <tissue evidence="12">Whole animal</tissue>
    </source>
</reference>
<dbReference type="PANTHER" id="PTHR19297">
    <property type="entry name" value="GLYCOSYLTRANSFERASE 14 FAMILY MEMBER"/>
    <property type="match status" value="1"/>
</dbReference>
<comment type="pathway">
    <text evidence="2">Protein modification; protein glycosylation.</text>
</comment>